<feature type="domain" description="B box-type" evidence="6">
    <location>
        <begin position="30"/>
        <end position="76"/>
    </location>
</feature>
<sequence length="323" mass="35580">MINTTFIHSHFHNSNQHQFLFSFQLTKKKMKERICELCNQKASLFCASDSAFLCSKCDATVHNANFLVARHLRRLLCFHCNSFSGIYISGASSPRTAAEHTTCRSCSCSPPDEANSLSSSPPPPSSSTSSACVSSSEPRTGNNNNNNKIRSKHLPKKRIRTVTSSGSAVTTDGEDFSTAKQKRARNSSNGGGSGSDEVVRAVRKEYSSVFAKWSEELGLGLNDGERVSYLACRALRVWFGKWKEGGVGIPYKVGCATSFWFGVRFCGIGCIATFENLRKLEVISGVPAKLILQAYAFLARVFFFSQQHKQHNFSHLQEGSDES</sequence>
<dbReference type="Proteomes" id="UP001341840">
    <property type="component" value="Unassembled WGS sequence"/>
</dbReference>
<evidence type="ECO:0000259" key="6">
    <source>
        <dbReference type="PROSITE" id="PS50119"/>
    </source>
</evidence>
<evidence type="ECO:0000256" key="5">
    <source>
        <dbReference type="SAM" id="MobiDB-lite"/>
    </source>
</evidence>
<dbReference type="InterPro" id="IPR049808">
    <property type="entry name" value="CONSTANS-like_Bbox1"/>
</dbReference>
<feature type="region of interest" description="Disordered" evidence="5">
    <location>
        <begin position="114"/>
        <end position="196"/>
    </location>
</feature>
<comment type="caution">
    <text evidence="7">The sequence shown here is derived from an EMBL/GenBank/DDBJ whole genome shotgun (WGS) entry which is preliminary data.</text>
</comment>
<evidence type="ECO:0000256" key="4">
    <source>
        <dbReference type="PROSITE-ProRule" id="PRU00024"/>
    </source>
</evidence>
<evidence type="ECO:0000256" key="2">
    <source>
        <dbReference type="ARBA" id="ARBA00022771"/>
    </source>
</evidence>
<dbReference type="PANTHER" id="PTHR31717">
    <property type="entry name" value="ZINC FINGER PROTEIN CONSTANS-LIKE 10"/>
    <property type="match status" value="1"/>
</dbReference>
<keyword evidence="3" id="KW-0862">Zinc</keyword>
<dbReference type="Pfam" id="PF00643">
    <property type="entry name" value="zf-B_box"/>
    <property type="match status" value="1"/>
</dbReference>
<evidence type="ECO:0000256" key="3">
    <source>
        <dbReference type="ARBA" id="ARBA00022833"/>
    </source>
</evidence>
<proteinExistence type="predicted"/>
<dbReference type="PROSITE" id="PS50119">
    <property type="entry name" value="ZF_BBOX"/>
    <property type="match status" value="1"/>
</dbReference>
<feature type="compositionally biased region" description="Basic residues" evidence="5">
    <location>
        <begin position="149"/>
        <end position="160"/>
    </location>
</feature>
<accession>A0ABU6Z8S3</accession>
<evidence type="ECO:0000313" key="7">
    <source>
        <dbReference type="EMBL" id="MED6218929.1"/>
    </source>
</evidence>
<dbReference type="InterPro" id="IPR000315">
    <property type="entry name" value="Znf_B-box"/>
</dbReference>
<evidence type="ECO:0000313" key="8">
    <source>
        <dbReference type="Proteomes" id="UP001341840"/>
    </source>
</evidence>
<protein>
    <recommendedName>
        <fullName evidence="6">B box-type domain-containing protein</fullName>
    </recommendedName>
</protein>
<name>A0ABU6Z8S3_9FABA</name>
<dbReference type="EMBL" id="JASCZI010271993">
    <property type="protein sequence ID" value="MED6218929.1"/>
    <property type="molecule type" value="Genomic_DNA"/>
</dbReference>
<dbReference type="SMART" id="SM00336">
    <property type="entry name" value="BBOX"/>
    <property type="match status" value="1"/>
</dbReference>
<organism evidence="7 8">
    <name type="scientific">Stylosanthes scabra</name>
    <dbReference type="NCBI Taxonomy" id="79078"/>
    <lineage>
        <taxon>Eukaryota</taxon>
        <taxon>Viridiplantae</taxon>
        <taxon>Streptophyta</taxon>
        <taxon>Embryophyta</taxon>
        <taxon>Tracheophyta</taxon>
        <taxon>Spermatophyta</taxon>
        <taxon>Magnoliopsida</taxon>
        <taxon>eudicotyledons</taxon>
        <taxon>Gunneridae</taxon>
        <taxon>Pentapetalae</taxon>
        <taxon>rosids</taxon>
        <taxon>fabids</taxon>
        <taxon>Fabales</taxon>
        <taxon>Fabaceae</taxon>
        <taxon>Papilionoideae</taxon>
        <taxon>50 kb inversion clade</taxon>
        <taxon>dalbergioids sensu lato</taxon>
        <taxon>Dalbergieae</taxon>
        <taxon>Pterocarpus clade</taxon>
        <taxon>Stylosanthes</taxon>
    </lineage>
</organism>
<reference evidence="7 8" key="1">
    <citation type="journal article" date="2023" name="Plants (Basel)">
        <title>Bridging the Gap: Combining Genomics and Transcriptomics Approaches to Understand Stylosanthes scabra, an Orphan Legume from the Brazilian Caatinga.</title>
        <authorList>
            <person name="Ferreira-Neto J.R.C."/>
            <person name="da Silva M.D."/>
            <person name="Binneck E."/>
            <person name="de Melo N.F."/>
            <person name="da Silva R.H."/>
            <person name="de Melo A.L.T.M."/>
            <person name="Pandolfi V."/>
            <person name="Bustamante F.O."/>
            <person name="Brasileiro-Vidal A.C."/>
            <person name="Benko-Iseppon A.M."/>
        </authorList>
    </citation>
    <scope>NUCLEOTIDE SEQUENCE [LARGE SCALE GENOMIC DNA]</scope>
    <source>
        <tissue evidence="7">Leaves</tissue>
    </source>
</reference>
<dbReference type="CDD" id="cd19821">
    <property type="entry name" value="Bbox1_BBX-like"/>
    <property type="match status" value="1"/>
</dbReference>
<feature type="compositionally biased region" description="Low complexity" evidence="5">
    <location>
        <begin position="126"/>
        <end position="147"/>
    </location>
</feature>
<keyword evidence="2 4" id="KW-0863">Zinc-finger</keyword>
<evidence type="ECO:0000256" key="1">
    <source>
        <dbReference type="ARBA" id="ARBA00022723"/>
    </source>
</evidence>
<keyword evidence="8" id="KW-1185">Reference proteome</keyword>
<feature type="compositionally biased region" description="Polar residues" evidence="5">
    <location>
        <begin position="161"/>
        <end position="170"/>
    </location>
</feature>
<dbReference type="PANTHER" id="PTHR31717:SF81">
    <property type="entry name" value="B-BOX ZINC FINGER PROTEIN 32-LIKE"/>
    <property type="match status" value="1"/>
</dbReference>
<keyword evidence="1" id="KW-0479">Metal-binding</keyword>
<gene>
    <name evidence="7" type="ORF">PIB30_031158</name>
</gene>